<feature type="domain" description="Alpha-D-phosphohexomutase alpha/beta/alpha" evidence="11">
    <location>
        <begin position="262"/>
        <end position="370"/>
    </location>
</feature>
<dbReference type="FunFam" id="3.40.120.10:FF:000003">
    <property type="entry name" value="Phosphoglucosamine mutase"/>
    <property type="match status" value="1"/>
</dbReference>
<dbReference type="InterPro" id="IPR050060">
    <property type="entry name" value="Phosphoglucosamine_mutase"/>
</dbReference>
<dbReference type="GO" id="GO:0005975">
    <property type="term" value="P:carbohydrate metabolic process"/>
    <property type="evidence" value="ECO:0007669"/>
    <property type="project" value="InterPro"/>
</dbReference>
<evidence type="ECO:0000259" key="11">
    <source>
        <dbReference type="Pfam" id="PF02880"/>
    </source>
</evidence>
<evidence type="ECO:0000256" key="7">
    <source>
        <dbReference type="RuleBase" id="RU004326"/>
    </source>
</evidence>
<dbReference type="Gene3D" id="3.30.310.50">
    <property type="entry name" value="Alpha-D-phosphohexomutase, C-terminal domain"/>
    <property type="match status" value="1"/>
</dbReference>
<dbReference type="InterPro" id="IPR036900">
    <property type="entry name" value="A-D-PHexomutase_C_sf"/>
</dbReference>
<evidence type="ECO:0000256" key="2">
    <source>
        <dbReference type="ARBA" id="ARBA00010231"/>
    </source>
</evidence>
<evidence type="ECO:0000313" key="13">
    <source>
        <dbReference type="Proteomes" id="UP000663305"/>
    </source>
</evidence>
<dbReference type="InterPro" id="IPR005845">
    <property type="entry name" value="A-D-PHexomutase_a/b/a-II"/>
</dbReference>
<evidence type="ECO:0000256" key="1">
    <source>
        <dbReference type="ARBA" id="ARBA00001946"/>
    </source>
</evidence>
<dbReference type="SUPFAM" id="SSF55957">
    <property type="entry name" value="Phosphoglucomutase, C-terminal domain"/>
    <property type="match status" value="1"/>
</dbReference>
<dbReference type="Gene3D" id="3.40.120.10">
    <property type="entry name" value="Alpha-D-Glucose-1,6-Bisphosphate, subunit A, domain 3"/>
    <property type="match status" value="3"/>
</dbReference>
<comment type="similarity">
    <text evidence="2 7">Belongs to the phosphohexose mutase family.</text>
</comment>
<dbReference type="GO" id="GO:0008966">
    <property type="term" value="F:phosphoglucosamine mutase activity"/>
    <property type="evidence" value="ECO:0007669"/>
    <property type="project" value="InterPro"/>
</dbReference>
<dbReference type="GeneID" id="68862443"/>
<dbReference type="Pfam" id="PF02878">
    <property type="entry name" value="PGM_PMM_I"/>
    <property type="match status" value="1"/>
</dbReference>
<organism evidence="12 13">
    <name type="scientific">Halapricum desulfuricans</name>
    <dbReference type="NCBI Taxonomy" id="2841257"/>
    <lineage>
        <taxon>Archaea</taxon>
        <taxon>Methanobacteriati</taxon>
        <taxon>Methanobacteriota</taxon>
        <taxon>Stenosarchaea group</taxon>
        <taxon>Halobacteria</taxon>
        <taxon>Halobacteriales</taxon>
        <taxon>Haloarculaceae</taxon>
        <taxon>Halapricum</taxon>
    </lineage>
</organism>
<dbReference type="InterPro" id="IPR005846">
    <property type="entry name" value="A-D-PHexomutase_a/b/a-III"/>
</dbReference>
<dbReference type="Pfam" id="PF00408">
    <property type="entry name" value="PGM_PMM_IV"/>
    <property type="match status" value="1"/>
</dbReference>
<dbReference type="Pfam" id="PF02880">
    <property type="entry name" value="PGM_PMM_III"/>
    <property type="match status" value="1"/>
</dbReference>
<gene>
    <name evidence="12" type="primary">manB4</name>
    <name evidence="12" type="ORF">HSBGL_2924</name>
</gene>
<keyword evidence="5 7" id="KW-0460">Magnesium</keyword>
<feature type="domain" description="Alpha-D-phosphohexomutase C-terminal" evidence="8">
    <location>
        <begin position="391"/>
        <end position="451"/>
    </location>
</feature>
<dbReference type="PRINTS" id="PR00509">
    <property type="entry name" value="PGMPMM"/>
</dbReference>
<sequence>MKVFGSSGVRGVVNETLTPEYALQVAMAAGTVWRTDSGDSGVSRVAVAHDTRTSGGMIADAARSGLASVGFDVDYLGTIPTPGAQAYADEQSIPALMVTASHNPPQHNGIKLIGPDGIELAVDDLEQVEQRLLGERFERSQWDDIGQTRTIDGVRQAYIDQLLEAVDRERIADADLTVALDPGHGAGAVTSPQFFRELGCHVLTINAQPDGHFPGRKPEPVADNLGDLQRLVETSDADLGVAHDGDADRAIFVDETGSFIEGDAALAALAREELRAGDGVVSAVSSSQRLVDVADEVGAELHLTQIGSSHIITKVQQLQKAGTRVPIAGEGNGGIIFPGYRTIRDGAYTAARFCELLADRRASEIAADYDAYYNVRKNVSYADEGERSAMIDAIETVAHETDAEVRTIDGHRLEFDDGWVLARPSGTEPLVRVYAEARDRDRAEQLASLMYDAITDAAAKS</sequence>
<dbReference type="InterPro" id="IPR005843">
    <property type="entry name" value="A-D-PHexomutase_C"/>
</dbReference>
<evidence type="ECO:0000256" key="5">
    <source>
        <dbReference type="ARBA" id="ARBA00022842"/>
    </source>
</evidence>
<dbReference type="AlphaFoldDB" id="A0A897NKW9"/>
<dbReference type="InterPro" id="IPR016066">
    <property type="entry name" value="A-D-PHexomutase_CS"/>
</dbReference>
<dbReference type="GO" id="GO:0004614">
    <property type="term" value="F:phosphoglucomutase activity"/>
    <property type="evidence" value="ECO:0007669"/>
    <property type="project" value="UniProtKB-EC"/>
</dbReference>
<evidence type="ECO:0000256" key="6">
    <source>
        <dbReference type="ARBA" id="ARBA00023235"/>
    </source>
</evidence>
<dbReference type="CDD" id="cd03087">
    <property type="entry name" value="PGM_like1"/>
    <property type="match status" value="1"/>
</dbReference>
<keyword evidence="3" id="KW-0597">Phosphoprotein</keyword>
<evidence type="ECO:0000259" key="10">
    <source>
        <dbReference type="Pfam" id="PF02879"/>
    </source>
</evidence>
<evidence type="ECO:0000256" key="3">
    <source>
        <dbReference type="ARBA" id="ARBA00022553"/>
    </source>
</evidence>
<accession>A0A897NKW9</accession>
<dbReference type="RefSeq" id="WP_229125047.1">
    <property type="nucleotide sequence ID" value="NZ_CP064789.1"/>
</dbReference>
<dbReference type="PANTHER" id="PTHR42946:SF1">
    <property type="entry name" value="PHOSPHOGLUCOMUTASE (ALPHA-D-GLUCOSE-1,6-BISPHOSPHATE-DEPENDENT)"/>
    <property type="match status" value="1"/>
</dbReference>
<dbReference type="SUPFAM" id="SSF53738">
    <property type="entry name" value="Phosphoglucomutase, first 3 domains"/>
    <property type="match status" value="3"/>
</dbReference>
<comment type="cofactor">
    <cofactor evidence="1">
        <name>Mg(2+)</name>
        <dbReference type="ChEBI" id="CHEBI:18420"/>
    </cofactor>
</comment>
<proteinExistence type="inferred from homology"/>
<evidence type="ECO:0000259" key="8">
    <source>
        <dbReference type="Pfam" id="PF00408"/>
    </source>
</evidence>
<dbReference type="PANTHER" id="PTHR42946">
    <property type="entry name" value="PHOSPHOHEXOSE MUTASE"/>
    <property type="match status" value="1"/>
</dbReference>
<dbReference type="GO" id="GO:0004615">
    <property type="term" value="F:phosphomannomutase activity"/>
    <property type="evidence" value="ECO:0007669"/>
    <property type="project" value="TreeGrafter"/>
</dbReference>
<dbReference type="InterPro" id="IPR005841">
    <property type="entry name" value="Alpha-D-phosphohexomutase_SF"/>
</dbReference>
<feature type="domain" description="Alpha-D-phosphohexomutase alpha/beta/alpha" evidence="9">
    <location>
        <begin position="2"/>
        <end position="136"/>
    </location>
</feature>
<dbReference type="PROSITE" id="PS00710">
    <property type="entry name" value="PGM_PMM"/>
    <property type="match status" value="1"/>
</dbReference>
<dbReference type="InterPro" id="IPR016055">
    <property type="entry name" value="A-D-PHexomutase_a/b/a-I/II/III"/>
</dbReference>
<evidence type="ECO:0000259" key="9">
    <source>
        <dbReference type="Pfam" id="PF02878"/>
    </source>
</evidence>
<dbReference type="GO" id="GO:0000287">
    <property type="term" value="F:magnesium ion binding"/>
    <property type="evidence" value="ECO:0007669"/>
    <property type="project" value="InterPro"/>
</dbReference>
<dbReference type="InterPro" id="IPR005844">
    <property type="entry name" value="A-D-PHexomutase_a/b/a-I"/>
</dbReference>
<dbReference type="Proteomes" id="UP000663305">
    <property type="component" value="Chromosome"/>
</dbReference>
<dbReference type="InterPro" id="IPR024086">
    <property type="entry name" value="GlmM_arc-type"/>
</dbReference>
<feature type="domain" description="Alpha-D-phosphohexomutase alpha/beta/alpha" evidence="10">
    <location>
        <begin position="157"/>
        <end position="257"/>
    </location>
</feature>
<dbReference type="Pfam" id="PF02879">
    <property type="entry name" value="PGM_PMM_II"/>
    <property type="match status" value="1"/>
</dbReference>
<dbReference type="EMBL" id="CP064789">
    <property type="protein sequence ID" value="QSG13318.1"/>
    <property type="molecule type" value="Genomic_DNA"/>
</dbReference>
<keyword evidence="4 7" id="KW-0479">Metal-binding</keyword>
<dbReference type="EC" id="5.4.2.2" evidence="12"/>
<name>A0A897NKW9_9EURY</name>
<evidence type="ECO:0000313" key="12">
    <source>
        <dbReference type="EMBL" id="QSG13318.1"/>
    </source>
</evidence>
<dbReference type="NCBIfam" id="TIGR03990">
    <property type="entry name" value="Arch_GlmM"/>
    <property type="match status" value="1"/>
</dbReference>
<keyword evidence="6 12" id="KW-0413">Isomerase</keyword>
<protein>
    <submittedName>
        <fullName evidence="12">Phosphomannomutase</fullName>
        <ecNumber evidence="12">5.4.2.2</ecNumber>
    </submittedName>
</protein>
<reference evidence="12" key="1">
    <citation type="submission" date="2020-11" db="EMBL/GenBank/DDBJ databases">
        <title>Carbohydrate-dependent, anaerobic sulfur respiration: A novel catabolism in halophilic archaea.</title>
        <authorList>
            <person name="Sorokin D.Y."/>
            <person name="Messina E."/>
            <person name="Smedile F."/>
            <person name="La Cono V."/>
            <person name="Hallsworth J.E."/>
            <person name="Yakimov M.M."/>
        </authorList>
    </citation>
    <scope>NUCLEOTIDE SEQUENCE</scope>
    <source>
        <strain evidence="12">HSR-Bgl</strain>
    </source>
</reference>
<evidence type="ECO:0000256" key="4">
    <source>
        <dbReference type="ARBA" id="ARBA00022723"/>
    </source>
</evidence>